<evidence type="ECO:0000256" key="2">
    <source>
        <dbReference type="SAM" id="SignalP"/>
    </source>
</evidence>
<feature type="region of interest" description="Disordered" evidence="1">
    <location>
        <begin position="68"/>
        <end position="99"/>
    </location>
</feature>
<comment type="caution">
    <text evidence="4">The sequence shown here is derived from an EMBL/GenBank/DDBJ whole genome shotgun (WGS) entry which is preliminary data.</text>
</comment>
<feature type="chain" id="PRO_5037502436" description="Deoxyribonuclease NucA/NucB domain-containing protein" evidence="2">
    <location>
        <begin position="31"/>
        <end position="540"/>
    </location>
</feature>
<keyword evidence="2" id="KW-0732">Signal</keyword>
<feature type="compositionally biased region" description="Basic and acidic residues" evidence="1">
    <location>
        <begin position="89"/>
        <end position="98"/>
    </location>
</feature>
<dbReference type="AlphaFoldDB" id="A0A918C7F3"/>
<dbReference type="RefSeq" id="WP_189935988.1">
    <property type="nucleotide sequence ID" value="NZ_BMSX01000005.1"/>
</dbReference>
<reference evidence="4" key="1">
    <citation type="journal article" date="2014" name="Int. J. Syst. Evol. Microbiol.">
        <title>Complete genome sequence of Corynebacterium casei LMG S-19264T (=DSM 44701T), isolated from a smear-ripened cheese.</title>
        <authorList>
            <consortium name="US DOE Joint Genome Institute (JGI-PGF)"/>
            <person name="Walter F."/>
            <person name="Albersmeier A."/>
            <person name="Kalinowski J."/>
            <person name="Ruckert C."/>
        </authorList>
    </citation>
    <scope>NUCLEOTIDE SEQUENCE</scope>
    <source>
        <strain evidence="4">JCM 4346</strain>
    </source>
</reference>
<evidence type="ECO:0000256" key="1">
    <source>
        <dbReference type="SAM" id="MobiDB-lite"/>
    </source>
</evidence>
<organism evidence="4 5">
    <name type="scientific">Streptomyces aurantiogriseus</name>
    <dbReference type="NCBI Taxonomy" id="66870"/>
    <lineage>
        <taxon>Bacteria</taxon>
        <taxon>Bacillati</taxon>
        <taxon>Actinomycetota</taxon>
        <taxon>Actinomycetes</taxon>
        <taxon>Kitasatosporales</taxon>
        <taxon>Streptomycetaceae</taxon>
        <taxon>Streptomyces</taxon>
    </lineage>
</organism>
<dbReference type="Proteomes" id="UP000658320">
    <property type="component" value="Unassembled WGS sequence"/>
</dbReference>
<gene>
    <name evidence="4" type="ORF">GCM10010251_28020</name>
</gene>
<reference evidence="4" key="2">
    <citation type="submission" date="2020-09" db="EMBL/GenBank/DDBJ databases">
        <authorList>
            <person name="Sun Q."/>
            <person name="Ohkuma M."/>
        </authorList>
    </citation>
    <scope>NUCLEOTIDE SEQUENCE</scope>
    <source>
        <strain evidence="4">JCM 4346</strain>
    </source>
</reference>
<feature type="domain" description="Deoxyribonuclease NucA/NucB" evidence="3">
    <location>
        <begin position="431"/>
        <end position="514"/>
    </location>
</feature>
<proteinExistence type="predicted"/>
<feature type="signal peptide" evidence="2">
    <location>
        <begin position="1"/>
        <end position="30"/>
    </location>
</feature>
<dbReference type="EMBL" id="BMSX01000005">
    <property type="protein sequence ID" value="GGR10485.1"/>
    <property type="molecule type" value="Genomic_DNA"/>
</dbReference>
<keyword evidence="5" id="KW-1185">Reference proteome</keyword>
<accession>A0A918C7F3</accession>
<dbReference type="Pfam" id="PF14040">
    <property type="entry name" value="DNase_NucA_NucB"/>
    <property type="match status" value="1"/>
</dbReference>
<evidence type="ECO:0000259" key="3">
    <source>
        <dbReference type="Pfam" id="PF14040"/>
    </source>
</evidence>
<dbReference type="InterPro" id="IPR029476">
    <property type="entry name" value="DNase_NucA_NucB"/>
</dbReference>
<name>A0A918C7F3_9ACTN</name>
<protein>
    <recommendedName>
        <fullName evidence="3">Deoxyribonuclease NucA/NucB domain-containing protein</fullName>
    </recommendedName>
</protein>
<sequence>MHRHRIFRISRRAAALAIGLTLLSPQFAVADGPERERTGGSAPLLADSLKPIKLEVGISSAQLKKLRERGKAAERAGKPLPKADVPFQTEHRSERESAAGRADLTFAEAAEFIEQDAERRKAPMNSRVDSYLGQQQTVRTAPLAEGGFTTQATAATIGETPSQALYDSCMTADAASDAGRVYDRFTFCQQVPITAEYWEKDAAGNPVDHLGTTKATLEIVAQGFEDQRTMRLFSQIKQGSVSYDWGWWDNIWTAPGVPLSLFGTCAPDQLDCGASRSPATLTWDNWNNNPSWAYWDISNSATAGYGRDKVMPSFWRVEFFTDTDEFSTDAPGTSPVQVIRCDSAAYIVGPFGADRSHGCVFPGATPILRYSLSGTEAAVAQHILGAQTRPEYTYPRLPAEEEAQRDKSIPGQAINGQPVHYGLHRIHSTLNATEYQANRDHKDGACYGTGPQASRYAGLGLNPPPDTSTQQCDEYPFASTLEGAASPDWDFSVQAVPITDNASAGGKLIAYYNADRILAWDATLPYPDGSNDRFWVEIVD</sequence>
<evidence type="ECO:0000313" key="4">
    <source>
        <dbReference type="EMBL" id="GGR10485.1"/>
    </source>
</evidence>
<evidence type="ECO:0000313" key="5">
    <source>
        <dbReference type="Proteomes" id="UP000658320"/>
    </source>
</evidence>